<dbReference type="InterPro" id="IPR011764">
    <property type="entry name" value="Biotin_carboxylation_dom"/>
</dbReference>
<dbReference type="PROSITE" id="PS00867">
    <property type="entry name" value="CPSASE_2"/>
    <property type="match status" value="1"/>
</dbReference>
<keyword evidence="4 6" id="KW-0067">ATP-binding</keyword>
<evidence type="ECO:0000259" key="10">
    <source>
        <dbReference type="PROSITE" id="PS50979"/>
    </source>
</evidence>
<keyword evidence="12" id="KW-1185">Reference proteome</keyword>
<dbReference type="InterPro" id="IPR016185">
    <property type="entry name" value="PreATP-grasp_dom_sf"/>
</dbReference>
<feature type="domain" description="Lipoyl-binding" evidence="8">
    <location>
        <begin position="820"/>
        <end position="909"/>
    </location>
</feature>
<dbReference type="EMBL" id="QRAN01000028">
    <property type="protein sequence ID" value="RLQ20395.1"/>
    <property type="molecule type" value="Genomic_DNA"/>
</dbReference>
<protein>
    <submittedName>
        <fullName evidence="11">HlyD family efflux transporter periplasmic adaptor subunit</fullName>
    </submittedName>
</protein>
<dbReference type="Pfam" id="PF00364">
    <property type="entry name" value="Biotin_lipoyl"/>
    <property type="match status" value="1"/>
</dbReference>
<feature type="domain" description="Biotin carboxylation" evidence="10">
    <location>
        <begin position="32"/>
        <end position="601"/>
    </location>
</feature>
<dbReference type="PROSITE" id="PS50979">
    <property type="entry name" value="BC"/>
    <property type="match status" value="1"/>
</dbReference>
<accession>A0A3L7DUD9</accession>
<comment type="cofactor">
    <cofactor evidence="1">
        <name>biotin</name>
        <dbReference type="ChEBI" id="CHEBI:57586"/>
    </cofactor>
</comment>
<dbReference type="SUPFAM" id="SSF51230">
    <property type="entry name" value="Single hybrid motif"/>
    <property type="match status" value="1"/>
</dbReference>
<dbReference type="InterPro" id="IPR011761">
    <property type="entry name" value="ATP-grasp"/>
</dbReference>
<evidence type="ECO:0000259" key="9">
    <source>
        <dbReference type="PROSITE" id="PS50975"/>
    </source>
</evidence>
<evidence type="ECO:0000313" key="12">
    <source>
        <dbReference type="Proteomes" id="UP000265509"/>
    </source>
</evidence>
<gene>
    <name evidence="11" type="ORF">DWB85_17760</name>
</gene>
<keyword evidence="5" id="KW-0092">Biotin</keyword>
<dbReference type="Gene3D" id="3.40.50.20">
    <property type="match status" value="1"/>
</dbReference>
<dbReference type="InterPro" id="IPR011054">
    <property type="entry name" value="Rudment_hybrid_motif"/>
</dbReference>
<reference evidence="11 12" key="1">
    <citation type="submission" date="2018-07" db="EMBL/GenBank/DDBJ databases">
        <title>Halioglobus sp. genome submission.</title>
        <authorList>
            <person name="Ye M.-Q."/>
            <person name="Du Z.-J."/>
        </authorList>
    </citation>
    <scope>NUCLEOTIDE SEQUENCE [LARGE SCALE GENOMIC DNA]</scope>
    <source>
        <strain evidence="11 12">U0301</strain>
    </source>
</reference>
<dbReference type="InterPro" id="IPR001882">
    <property type="entry name" value="Biotin_BS"/>
</dbReference>
<dbReference type="GO" id="GO:0005524">
    <property type="term" value="F:ATP binding"/>
    <property type="evidence" value="ECO:0007669"/>
    <property type="project" value="UniProtKB-UniRule"/>
</dbReference>
<dbReference type="PANTHER" id="PTHR48095:SF4">
    <property type="entry name" value="BIOTIN CARBOXYL CARRIER PROTEIN OF ACETYL-COA CARBOXYLASE"/>
    <property type="match status" value="1"/>
</dbReference>
<dbReference type="PROSITE" id="PS50975">
    <property type="entry name" value="ATP_GRASP"/>
    <property type="match status" value="1"/>
</dbReference>
<dbReference type="PROSITE" id="PS50968">
    <property type="entry name" value="BIOTINYL_LIPOYL"/>
    <property type="match status" value="1"/>
</dbReference>
<feature type="coiled-coil region" evidence="7">
    <location>
        <begin position="349"/>
        <end position="376"/>
    </location>
</feature>
<evidence type="ECO:0000256" key="6">
    <source>
        <dbReference type="PROSITE-ProRule" id="PRU00409"/>
    </source>
</evidence>
<dbReference type="InterPro" id="IPR000089">
    <property type="entry name" value="Biotin_lipoyl"/>
</dbReference>
<dbReference type="GO" id="GO:0016874">
    <property type="term" value="F:ligase activity"/>
    <property type="evidence" value="ECO:0007669"/>
    <property type="project" value="UniProtKB-KW"/>
</dbReference>
<dbReference type="RefSeq" id="WP_117957213.1">
    <property type="nucleotide sequence ID" value="NZ_QRAN01000028.1"/>
</dbReference>
<dbReference type="SMART" id="SM00878">
    <property type="entry name" value="Biotin_carb_C"/>
    <property type="match status" value="1"/>
</dbReference>
<keyword evidence="3 6" id="KW-0547">Nucleotide-binding</keyword>
<dbReference type="Proteomes" id="UP000265509">
    <property type="component" value="Unassembled WGS sequence"/>
</dbReference>
<dbReference type="InterPro" id="IPR011053">
    <property type="entry name" value="Single_hybrid_motif"/>
</dbReference>
<dbReference type="GO" id="GO:0046872">
    <property type="term" value="F:metal ion binding"/>
    <property type="evidence" value="ECO:0007669"/>
    <property type="project" value="InterPro"/>
</dbReference>
<dbReference type="CDD" id="cd06850">
    <property type="entry name" value="biotinyl_domain"/>
    <property type="match status" value="1"/>
</dbReference>
<dbReference type="PANTHER" id="PTHR48095">
    <property type="entry name" value="PYRUVATE CARBOXYLASE SUBUNIT A"/>
    <property type="match status" value="1"/>
</dbReference>
<dbReference type="OrthoDB" id="9763189at2"/>
<evidence type="ECO:0000313" key="11">
    <source>
        <dbReference type="EMBL" id="RLQ20395.1"/>
    </source>
</evidence>
<dbReference type="InterPro" id="IPR005481">
    <property type="entry name" value="BC-like_N"/>
</dbReference>
<dbReference type="Pfam" id="PF00289">
    <property type="entry name" value="Biotin_carb_N"/>
    <property type="match status" value="1"/>
</dbReference>
<evidence type="ECO:0000256" key="2">
    <source>
        <dbReference type="ARBA" id="ARBA00022598"/>
    </source>
</evidence>
<evidence type="ECO:0000256" key="4">
    <source>
        <dbReference type="ARBA" id="ARBA00022840"/>
    </source>
</evidence>
<evidence type="ECO:0000256" key="5">
    <source>
        <dbReference type="ARBA" id="ARBA00023267"/>
    </source>
</evidence>
<evidence type="ECO:0000256" key="3">
    <source>
        <dbReference type="ARBA" id="ARBA00022741"/>
    </source>
</evidence>
<keyword evidence="7" id="KW-0175">Coiled coil</keyword>
<dbReference type="InterPro" id="IPR005482">
    <property type="entry name" value="Biotin_COase_C"/>
</dbReference>
<name>A0A3L7DUD9_9GAMM</name>
<dbReference type="AlphaFoldDB" id="A0A3L7DUD9"/>
<dbReference type="InterPro" id="IPR005479">
    <property type="entry name" value="CPAse_ATP-bd"/>
</dbReference>
<feature type="domain" description="ATP-grasp" evidence="9">
    <location>
        <begin position="224"/>
        <end position="451"/>
    </location>
</feature>
<proteinExistence type="predicted"/>
<sequence>MSNEHYLKNPLIHRDRRLGRRHIAWVNQFDCTHMRPLIICRGPIRREAMDVFEEMGISEYGILLSEKDSIVYQDALAPELRTLTVPDRVHRVPDYTGANKEERDQRIAQIISIARDNGYNSIFAGYGFMAEDETMVAAMEKAGLNFIGPCSRTVHDAGLKDEAKRTALKAGVSVTPGIDNGTALTLLKKHPDVAALKALVAEQGLDVDAAKLDDDSIELADKADLVLAASYDKGVDLYTVDELCETLTEAVRKMAEEYPQNRVRLKAISGGGGKGQRILGIGEAERTPEMVREILNEVKTTGVGDNKNVLVELNIETTRHQEIQAIGNGVWSMSMGGRDCSLQMHEQKLLEVSVTVESLQAAIEQAEAAGQAEEAAVLRQDLKTLQEMEDEAARFGEAVGLDSVSTFECIVDRDKHFFMEMNTRIQVEHRVTELCYALEFSNPDAPEESFVVESLVEMMVLLAAHGKKLPKPRRILRHNDSVEARLNATNQALQPSAGGVIEYWSDAVEGEIRDDQGISLHNPDTDVFMKYTLAGAYDSNIALLLTVGDTRLDTYERMAEVIRQTTMRGKDLATNLEFHYGLVNWFIGQNINARPTTRFIVPYLTAVGELKHKSNDLDLAYAWQQTCQLALAAEAQTEAAAALKLALERKQTLLLRPLETLFSQPHILAGWLSVNRDSYTMIDGKVNWNENPVELLADTYHFLKMDYIPGAPAANMIWDHDHEVLQQALDFYNELNNRLQAGDWIELQTMLADPAAPPGIEAALWQEIRGAHYGFQAGMDMLAVLPSIAEATGFYDLSVKGDLTIHIPERLLDDSLQEAMAKVLVPPPVAKSDEILAESGGMFYGRETPQHEVYVKQGDHFEAGDPLYIVEVMKMFNKVYAPFSGTIEEVLVDTDGVIISKGQPIFKITPDEKIVVESPEEVAARRRSATDQFLAALV</sequence>
<evidence type="ECO:0000259" key="8">
    <source>
        <dbReference type="PROSITE" id="PS50968"/>
    </source>
</evidence>
<dbReference type="SUPFAM" id="SSF51246">
    <property type="entry name" value="Rudiment single hybrid motif"/>
    <property type="match status" value="1"/>
</dbReference>
<dbReference type="Pfam" id="PF02786">
    <property type="entry name" value="CPSase_L_D2"/>
    <property type="match status" value="2"/>
</dbReference>
<dbReference type="Gene3D" id="2.40.50.100">
    <property type="match status" value="1"/>
</dbReference>
<evidence type="ECO:0000256" key="1">
    <source>
        <dbReference type="ARBA" id="ARBA00001953"/>
    </source>
</evidence>
<dbReference type="InterPro" id="IPR051602">
    <property type="entry name" value="ACC_Biotin_Carboxylase"/>
</dbReference>
<dbReference type="SUPFAM" id="SSF52440">
    <property type="entry name" value="PreATP-grasp domain"/>
    <property type="match status" value="1"/>
</dbReference>
<keyword evidence="2" id="KW-0436">Ligase</keyword>
<dbReference type="PROSITE" id="PS00188">
    <property type="entry name" value="BIOTIN"/>
    <property type="match status" value="1"/>
</dbReference>
<comment type="caution">
    <text evidence="11">The sequence shown here is derived from an EMBL/GenBank/DDBJ whole genome shotgun (WGS) entry which is preliminary data.</text>
</comment>
<evidence type="ECO:0000256" key="7">
    <source>
        <dbReference type="SAM" id="Coils"/>
    </source>
</evidence>
<organism evidence="11 12">
    <name type="scientific">Seongchinamella sediminis</name>
    <dbReference type="NCBI Taxonomy" id="2283635"/>
    <lineage>
        <taxon>Bacteria</taxon>
        <taxon>Pseudomonadati</taxon>
        <taxon>Pseudomonadota</taxon>
        <taxon>Gammaproteobacteria</taxon>
        <taxon>Cellvibrionales</taxon>
        <taxon>Halieaceae</taxon>
        <taxon>Seongchinamella</taxon>
    </lineage>
</organism>
<dbReference type="SUPFAM" id="SSF56059">
    <property type="entry name" value="Glutathione synthetase ATP-binding domain-like"/>
    <property type="match status" value="1"/>
</dbReference>
<dbReference type="Gene3D" id="3.30.470.20">
    <property type="entry name" value="ATP-grasp fold, B domain"/>
    <property type="match status" value="1"/>
</dbReference>